<evidence type="ECO:0000256" key="8">
    <source>
        <dbReference type="ARBA" id="ARBA00023136"/>
    </source>
</evidence>
<comment type="similarity">
    <text evidence="2 9">Belongs to the mitochondrial pyruvate carrier (MPC) (TC 2.A.105) family.</text>
</comment>
<sequence length="148" mass="16159">MASRSTLLSWQAFKQWALGPTGLRTTHAWGPISNAGLPLSGLADLQKPPEYISENMTAALCMYSLLFMRFAWRVQPRNYLLLAVHLSNELIQTYQLQRIFGGFDLYKGRHKVPADREARPGASSGGLAAAVPDGDGQRTAHAASSQSS</sequence>
<dbReference type="GO" id="GO:0005743">
    <property type="term" value="C:mitochondrial inner membrane"/>
    <property type="evidence" value="ECO:0007669"/>
    <property type="project" value="UniProtKB-SubCell"/>
</dbReference>
<evidence type="ECO:0000256" key="9">
    <source>
        <dbReference type="RuleBase" id="RU363100"/>
    </source>
</evidence>
<evidence type="ECO:0000256" key="4">
    <source>
        <dbReference type="ARBA" id="ARBA00022692"/>
    </source>
</evidence>
<comment type="caution">
    <text evidence="11">The sequence shown here is derived from an EMBL/GenBank/DDBJ whole genome shotgun (WGS) entry which is preliminary data.</text>
</comment>
<proteinExistence type="inferred from homology"/>
<keyword evidence="8" id="KW-0472">Membrane</keyword>
<keyword evidence="12" id="KW-1185">Reference proteome</keyword>
<keyword evidence="6" id="KW-1133">Transmembrane helix</keyword>
<evidence type="ECO:0000313" key="11">
    <source>
        <dbReference type="EMBL" id="KAK4538707.1"/>
    </source>
</evidence>
<protein>
    <recommendedName>
        <fullName evidence="9">Mitochondrial pyruvate carrier</fullName>
    </recommendedName>
</protein>
<dbReference type="AlphaFoldDB" id="A0AAV9J2A5"/>
<gene>
    <name evidence="11" type="ORF">CDCA_CDCA19G4732</name>
</gene>
<dbReference type="Pfam" id="PF03650">
    <property type="entry name" value="MPC"/>
    <property type="match status" value="1"/>
</dbReference>
<dbReference type="PANTHER" id="PTHR14154">
    <property type="entry name" value="UPF0041 BRAIN PROTEIN 44-RELATED"/>
    <property type="match status" value="1"/>
</dbReference>
<dbReference type="InterPro" id="IPR005336">
    <property type="entry name" value="MPC"/>
</dbReference>
<comment type="subcellular location">
    <subcellularLocation>
        <location evidence="1 9">Mitochondrion inner membrane</location>
        <topology evidence="1 9">Multi-pass membrane protein</topology>
    </subcellularLocation>
</comment>
<keyword evidence="7 9" id="KW-0496">Mitochondrion</keyword>
<evidence type="ECO:0000313" key="12">
    <source>
        <dbReference type="Proteomes" id="UP001301350"/>
    </source>
</evidence>
<evidence type="ECO:0000256" key="6">
    <source>
        <dbReference type="ARBA" id="ARBA00022989"/>
    </source>
</evidence>
<feature type="region of interest" description="Disordered" evidence="10">
    <location>
        <begin position="114"/>
        <end position="148"/>
    </location>
</feature>
<keyword evidence="4" id="KW-0812">Transmembrane</keyword>
<keyword evidence="3 9" id="KW-0813">Transport</keyword>
<dbReference type="Proteomes" id="UP001301350">
    <property type="component" value="Unassembled WGS sequence"/>
</dbReference>
<evidence type="ECO:0000256" key="3">
    <source>
        <dbReference type="ARBA" id="ARBA00022448"/>
    </source>
</evidence>
<organism evidence="11 12">
    <name type="scientific">Cyanidium caldarium</name>
    <name type="common">Red alga</name>
    <dbReference type="NCBI Taxonomy" id="2771"/>
    <lineage>
        <taxon>Eukaryota</taxon>
        <taxon>Rhodophyta</taxon>
        <taxon>Bangiophyceae</taxon>
        <taxon>Cyanidiales</taxon>
        <taxon>Cyanidiaceae</taxon>
        <taxon>Cyanidium</taxon>
    </lineage>
</organism>
<dbReference type="GO" id="GO:0006850">
    <property type="term" value="P:pyruvate import into mitochondria"/>
    <property type="evidence" value="ECO:0007669"/>
    <property type="project" value="InterPro"/>
</dbReference>
<evidence type="ECO:0000256" key="2">
    <source>
        <dbReference type="ARBA" id="ARBA00006416"/>
    </source>
</evidence>
<reference evidence="11 12" key="1">
    <citation type="submission" date="2022-07" db="EMBL/GenBank/DDBJ databases">
        <title>Genome-wide signatures of adaptation to extreme environments.</title>
        <authorList>
            <person name="Cho C.H."/>
            <person name="Yoon H.S."/>
        </authorList>
    </citation>
    <scope>NUCLEOTIDE SEQUENCE [LARGE SCALE GENOMIC DNA]</scope>
    <source>
        <strain evidence="11 12">DBV 063 E5</strain>
    </source>
</reference>
<evidence type="ECO:0000256" key="10">
    <source>
        <dbReference type="SAM" id="MobiDB-lite"/>
    </source>
</evidence>
<comment type="function">
    <text evidence="9">Mediates the uptake of pyruvate into mitochondria.</text>
</comment>
<name>A0AAV9J2A5_CYACA</name>
<keyword evidence="5 9" id="KW-0999">Mitochondrion inner membrane</keyword>
<evidence type="ECO:0000256" key="1">
    <source>
        <dbReference type="ARBA" id="ARBA00004448"/>
    </source>
</evidence>
<evidence type="ECO:0000256" key="5">
    <source>
        <dbReference type="ARBA" id="ARBA00022792"/>
    </source>
</evidence>
<accession>A0AAV9J2A5</accession>
<dbReference type="EMBL" id="JANCYW010000019">
    <property type="protein sequence ID" value="KAK4538707.1"/>
    <property type="molecule type" value="Genomic_DNA"/>
</dbReference>
<evidence type="ECO:0000256" key="7">
    <source>
        <dbReference type="ARBA" id="ARBA00023128"/>
    </source>
</evidence>